<reference evidence="1 2" key="1">
    <citation type="submission" date="2020-08" db="EMBL/GenBank/DDBJ databases">
        <title>Whole-Genome Sequence of French Clinical Streptomyces mexicanus Strain Q0842.</title>
        <authorList>
            <person name="Boxberger M."/>
            <person name="La Scola B."/>
        </authorList>
    </citation>
    <scope>NUCLEOTIDE SEQUENCE [LARGE SCALE GENOMIC DNA]</scope>
    <source>
        <strain evidence="1 2">Marseille-Q0842</strain>
    </source>
</reference>
<dbReference type="EMBL" id="JACMHY010000011">
    <property type="protein sequence ID" value="MBC2868274.1"/>
    <property type="molecule type" value="Genomic_DNA"/>
</dbReference>
<evidence type="ECO:0000313" key="1">
    <source>
        <dbReference type="EMBL" id="MBC2868274.1"/>
    </source>
</evidence>
<gene>
    <name evidence="1" type="ORF">H1R13_25915</name>
</gene>
<keyword evidence="2" id="KW-1185">Reference proteome</keyword>
<evidence type="ECO:0000313" key="2">
    <source>
        <dbReference type="Proteomes" id="UP000517694"/>
    </source>
</evidence>
<proteinExistence type="predicted"/>
<protein>
    <submittedName>
        <fullName evidence="1">Uncharacterized protein</fullName>
    </submittedName>
</protein>
<comment type="caution">
    <text evidence="1">The sequence shown here is derived from an EMBL/GenBank/DDBJ whole genome shotgun (WGS) entry which is preliminary data.</text>
</comment>
<name>A0A7X1I3U0_9ACTN</name>
<accession>A0A7X1I3U0</accession>
<dbReference type="RefSeq" id="WP_159675302.1">
    <property type="nucleotide sequence ID" value="NZ_JACMHY010000011.1"/>
</dbReference>
<dbReference type="AlphaFoldDB" id="A0A7X1I3U0"/>
<dbReference type="Proteomes" id="UP000517694">
    <property type="component" value="Unassembled WGS sequence"/>
</dbReference>
<dbReference type="OrthoDB" id="3699633at2"/>
<organism evidence="1 2">
    <name type="scientific">Streptomyces mexicanus</name>
    <dbReference type="NCBI Taxonomy" id="178566"/>
    <lineage>
        <taxon>Bacteria</taxon>
        <taxon>Bacillati</taxon>
        <taxon>Actinomycetota</taxon>
        <taxon>Actinomycetes</taxon>
        <taxon>Kitasatosporales</taxon>
        <taxon>Streptomycetaceae</taxon>
        <taxon>Streptomyces</taxon>
    </lineage>
</organism>
<sequence>MTVINWTDYATGDKHEASRTLLMREFLRRTALWVHFLGGTERWPFFNIAERIDPSVRADPGLIERLNEFTEENIPEFIARRMCRAAVHWAELQDSTQVRLPDLPDPYEPLVVLYERAVCSSSRTEWPTSRCDVYRSAPGTLTSHGHLSCRWTHWSWTRWTGRRSDGATDGFLFAAMKPVEDVLGY</sequence>